<evidence type="ECO:0000313" key="2">
    <source>
        <dbReference type="Proteomes" id="UP001143856"/>
    </source>
</evidence>
<protein>
    <submittedName>
        <fullName evidence="1">Uncharacterized protein</fullName>
    </submittedName>
</protein>
<organism evidence="1 2">
    <name type="scientific">Xylaria curta</name>
    <dbReference type="NCBI Taxonomy" id="42375"/>
    <lineage>
        <taxon>Eukaryota</taxon>
        <taxon>Fungi</taxon>
        <taxon>Dikarya</taxon>
        <taxon>Ascomycota</taxon>
        <taxon>Pezizomycotina</taxon>
        <taxon>Sordariomycetes</taxon>
        <taxon>Xylariomycetidae</taxon>
        <taxon>Xylariales</taxon>
        <taxon>Xylariaceae</taxon>
        <taxon>Xylaria</taxon>
    </lineage>
</organism>
<evidence type="ECO:0000313" key="1">
    <source>
        <dbReference type="EMBL" id="KAJ2992277.1"/>
    </source>
</evidence>
<reference evidence="1" key="1">
    <citation type="submission" date="2022-10" db="EMBL/GenBank/DDBJ databases">
        <title>Genome Sequence of Xylaria curta.</title>
        <authorList>
            <person name="Buettner E."/>
        </authorList>
    </citation>
    <scope>NUCLEOTIDE SEQUENCE</scope>
    <source>
        <strain evidence="1">Babe10</strain>
    </source>
</reference>
<keyword evidence="2" id="KW-1185">Reference proteome</keyword>
<comment type="caution">
    <text evidence="1">The sequence shown here is derived from an EMBL/GenBank/DDBJ whole genome shotgun (WGS) entry which is preliminary data.</text>
</comment>
<accession>A0ACC1PID1</accession>
<gene>
    <name evidence="1" type="ORF">NUW58_g2220</name>
</gene>
<proteinExistence type="predicted"/>
<sequence length="733" mass="83747">MDGSELPSSKRRRLKDSANLGWRHVICDALGLAASVTDRVILEELAHLDTSSTDDESTEVHEIEPQYQNLYRIHCATFDIRGGLYEDLPIIKSRDGKDHHLSANLLVTDFYRYAQRQPGISFAVIHEFVCCKRLRDGTIVRNPTELTKEWGESLILFSQDLYRALRKLGTKEAPSAPTPDFSAGRESLNWHFWAFRNLTILQKLPDLCDGIEKKHALVFSEYFCRSKLPDFESIKKLISSGHFSRQLLGYLFAPGDIVLSKSTRGESYDMCYELLGWPSYSDEWSLPSDKSSIPSRGVTTETKLELSHWLFDGNFMKETSSFSLKTTIEANEVPITSLHIMPLTCLTPEKQSSLLRRGKMFWECRKMRHVTYSGWDFDRIENFNNVRFVIDPNLSKACYRHDPERPDQPKPELVDNLGPEAMSRTESPGDKFLLATPNFVWGFNLQDKKWCKLAIAHVNDVDWDEKAFDNLVIDPDSKDVIQALVTNKVHNSTSTDLVRGKGGGLILLLHGPPGTGKTLTAESVAEHAKKPIYKVTCGDIGTKPEAVEGYLKKVLTLGKTWDCIVLLDEAEVFLQERSLEDIDRNALVSVFLRNLEYYDGILILTSNRVATFDEGFRSRIQLAIHYPKLEQAERRRVWENFVNRLDSDPIASLEINVRNIRSNLTELSNFHLNGREIRNAINVARPLAKSEGRTVDFESLKKVIKVQQRFDKYMKEVHEGRDNEEVAREDGKR</sequence>
<dbReference type="Proteomes" id="UP001143856">
    <property type="component" value="Unassembled WGS sequence"/>
</dbReference>
<name>A0ACC1PID1_9PEZI</name>
<dbReference type="EMBL" id="JAPDGR010000279">
    <property type="protein sequence ID" value="KAJ2992277.1"/>
    <property type="molecule type" value="Genomic_DNA"/>
</dbReference>